<dbReference type="EMBL" id="LAZR01002653">
    <property type="protein sequence ID" value="KKN27267.1"/>
    <property type="molecule type" value="Genomic_DNA"/>
</dbReference>
<accession>A0A0F9PRL3</accession>
<proteinExistence type="predicted"/>
<protein>
    <submittedName>
        <fullName evidence="1">Uncharacterized protein</fullName>
    </submittedName>
</protein>
<dbReference type="AlphaFoldDB" id="A0A0F9PRL3"/>
<gene>
    <name evidence="1" type="ORF">LCGC14_0866450</name>
</gene>
<reference evidence="1" key="1">
    <citation type="journal article" date="2015" name="Nature">
        <title>Complex archaea that bridge the gap between prokaryotes and eukaryotes.</title>
        <authorList>
            <person name="Spang A."/>
            <person name="Saw J.H."/>
            <person name="Jorgensen S.L."/>
            <person name="Zaremba-Niedzwiedzka K."/>
            <person name="Martijn J."/>
            <person name="Lind A.E."/>
            <person name="van Eijk R."/>
            <person name="Schleper C."/>
            <person name="Guy L."/>
            <person name="Ettema T.J."/>
        </authorList>
    </citation>
    <scope>NUCLEOTIDE SEQUENCE</scope>
</reference>
<name>A0A0F9PRL3_9ZZZZ</name>
<organism evidence="1">
    <name type="scientific">marine sediment metagenome</name>
    <dbReference type="NCBI Taxonomy" id="412755"/>
    <lineage>
        <taxon>unclassified sequences</taxon>
        <taxon>metagenomes</taxon>
        <taxon>ecological metagenomes</taxon>
    </lineage>
</organism>
<sequence>MTIIKPLKSWDTRVPISKSQEDIRNLLARFGATKIAFEEDLQNGTQILRFEYPMKEKMSVPVQFKIEVKGVFDWLEENGRSSWNNDYLWKQSKKVAWRHIFDWTKSNINLVEFGLIPFENMFLSYFSHVLPDGSYRSLGEFILPKLHSGELFRKLLHQGEDK</sequence>
<evidence type="ECO:0000313" key="1">
    <source>
        <dbReference type="EMBL" id="KKN27267.1"/>
    </source>
</evidence>
<comment type="caution">
    <text evidence="1">The sequence shown here is derived from an EMBL/GenBank/DDBJ whole genome shotgun (WGS) entry which is preliminary data.</text>
</comment>